<dbReference type="Proteomes" id="UP000426246">
    <property type="component" value="Chromosome"/>
</dbReference>
<dbReference type="AlphaFoldDB" id="A0A6B8RW77"/>
<keyword evidence="1" id="KW-0732">Signal</keyword>
<dbReference type="PROSITE" id="PS51257">
    <property type="entry name" value="PROKAR_LIPOPROTEIN"/>
    <property type="match status" value="1"/>
</dbReference>
<dbReference type="RefSeq" id="WP_155704631.1">
    <property type="nucleotide sequence ID" value="NZ_CP034235.1"/>
</dbReference>
<feature type="signal peptide" evidence="1">
    <location>
        <begin position="1"/>
        <end position="25"/>
    </location>
</feature>
<evidence type="ECO:0000313" key="2">
    <source>
        <dbReference type="EMBL" id="QGQ99466.1"/>
    </source>
</evidence>
<keyword evidence="3" id="KW-1185">Reference proteome</keyword>
<dbReference type="EMBL" id="CP034235">
    <property type="protein sequence ID" value="QGQ99466.1"/>
    <property type="molecule type" value="Genomic_DNA"/>
</dbReference>
<protein>
    <submittedName>
        <fullName evidence="2">Uncharacterized protein</fullName>
    </submittedName>
</protein>
<evidence type="ECO:0000313" key="3">
    <source>
        <dbReference type="Proteomes" id="UP000426246"/>
    </source>
</evidence>
<reference evidence="3" key="1">
    <citation type="submission" date="2018-11" db="EMBL/GenBank/DDBJ databases">
        <title>Complete genome sequence of Paenibacillus sp. ML311-T8.</title>
        <authorList>
            <person name="Nam Y.-D."/>
            <person name="Kang J."/>
            <person name="Chung W.-H."/>
            <person name="Park Y.S."/>
        </authorList>
    </citation>
    <scope>NUCLEOTIDE SEQUENCE [LARGE SCALE GENOMIC DNA]</scope>
    <source>
        <strain evidence="3">ML311-T8</strain>
    </source>
</reference>
<organism evidence="2 3">
    <name type="scientific">Paenibacillus psychroresistens</name>
    <dbReference type="NCBI Taxonomy" id="1778678"/>
    <lineage>
        <taxon>Bacteria</taxon>
        <taxon>Bacillati</taxon>
        <taxon>Bacillota</taxon>
        <taxon>Bacilli</taxon>
        <taxon>Bacillales</taxon>
        <taxon>Paenibacillaceae</taxon>
        <taxon>Paenibacillus</taxon>
    </lineage>
</organism>
<feature type="chain" id="PRO_5025464814" evidence="1">
    <location>
        <begin position="26"/>
        <end position="179"/>
    </location>
</feature>
<proteinExistence type="predicted"/>
<sequence length="179" mass="20428">MRALRIVSLLSVVLFLAGCTQDVTVQEGKQVQEPTEQITQINEESLKLSEQINHLKEEKLAFLAADQFGREFYQAMVHGDVEKLKQVTDSNLEIFKDHIEMKVSEELVVIPFKAFQTAAHLSNNVIVKTNGYEFDPIKQVMGIYYMIIETQNSSAYFLNVELVKTNTLKWTVSNVELDV</sequence>
<name>A0A6B8RW77_9BACL</name>
<accession>A0A6B8RW77</accession>
<evidence type="ECO:0000256" key="1">
    <source>
        <dbReference type="SAM" id="SignalP"/>
    </source>
</evidence>
<dbReference type="KEGG" id="ppsc:EHS13_33700"/>
<gene>
    <name evidence="2" type="ORF">EHS13_33700</name>
</gene>